<keyword evidence="2" id="KW-1185">Reference proteome</keyword>
<gene>
    <name evidence="1" type="ORF">SISSUDRAFT_343464</name>
</gene>
<accession>A0A166IZJ8</accession>
<protein>
    <recommendedName>
        <fullName evidence="3">F-box domain-containing protein</fullName>
    </recommendedName>
</protein>
<organism evidence="1 2">
    <name type="scientific">Sistotremastrum suecicum HHB10207 ss-3</name>
    <dbReference type="NCBI Taxonomy" id="1314776"/>
    <lineage>
        <taxon>Eukaryota</taxon>
        <taxon>Fungi</taxon>
        <taxon>Dikarya</taxon>
        <taxon>Basidiomycota</taxon>
        <taxon>Agaricomycotina</taxon>
        <taxon>Agaricomycetes</taxon>
        <taxon>Sistotremastrales</taxon>
        <taxon>Sistotremastraceae</taxon>
        <taxon>Sistotremastrum</taxon>
    </lineage>
</organism>
<dbReference type="Gene3D" id="3.80.10.10">
    <property type="entry name" value="Ribonuclease Inhibitor"/>
    <property type="match status" value="1"/>
</dbReference>
<dbReference type="SUPFAM" id="SSF52047">
    <property type="entry name" value="RNI-like"/>
    <property type="match status" value="1"/>
</dbReference>
<dbReference type="AlphaFoldDB" id="A0A166IZJ8"/>
<evidence type="ECO:0008006" key="3">
    <source>
        <dbReference type="Google" id="ProtNLM"/>
    </source>
</evidence>
<evidence type="ECO:0000313" key="1">
    <source>
        <dbReference type="EMBL" id="KZT44229.1"/>
    </source>
</evidence>
<dbReference type="EMBL" id="KV428005">
    <property type="protein sequence ID" value="KZT44229.1"/>
    <property type="molecule type" value="Genomic_DNA"/>
</dbReference>
<evidence type="ECO:0000313" key="2">
    <source>
        <dbReference type="Proteomes" id="UP000076798"/>
    </source>
</evidence>
<dbReference type="Proteomes" id="UP000076798">
    <property type="component" value="Unassembled WGS sequence"/>
</dbReference>
<proteinExistence type="predicted"/>
<reference evidence="1 2" key="1">
    <citation type="journal article" date="2016" name="Mol. Biol. Evol.">
        <title>Comparative Genomics of Early-Diverging Mushroom-Forming Fungi Provides Insights into the Origins of Lignocellulose Decay Capabilities.</title>
        <authorList>
            <person name="Nagy L.G."/>
            <person name="Riley R."/>
            <person name="Tritt A."/>
            <person name="Adam C."/>
            <person name="Daum C."/>
            <person name="Floudas D."/>
            <person name="Sun H."/>
            <person name="Yadav J.S."/>
            <person name="Pangilinan J."/>
            <person name="Larsson K.H."/>
            <person name="Matsuura K."/>
            <person name="Barry K."/>
            <person name="Labutti K."/>
            <person name="Kuo R."/>
            <person name="Ohm R.A."/>
            <person name="Bhattacharya S.S."/>
            <person name="Shirouzu T."/>
            <person name="Yoshinaga Y."/>
            <person name="Martin F.M."/>
            <person name="Grigoriev I.V."/>
            <person name="Hibbett D.S."/>
        </authorList>
    </citation>
    <scope>NUCLEOTIDE SEQUENCE [LARGE SCALE GENOMIC DNA]</scope>
    <source>
        <strain evidence="1 2">HHB10207 ss-3</strain>
    </source>
</reference>
<name>A0A166IZJ8_9AGAM</name>
<dbReference type="InterPro" id="IPR032675">
    <property type="entry name" value="LRR_dom_sf"/>
</dbReference>
<sequence>MSTTTHPAQTQMATIPVELYRTIVECLPQDISKADLVNFSLASHAWKAEVDRVLWSRVTMEVPDLTLELLSVLEQQHSRHVRRFTMWLWPDNRYDGTPYVLPECPPYDRIHDLLHKSLQPSLTHLHLHLRKAWTTDWQSWYRAHFPALKTFHFTAMDHNDYWIQACIPEFLARHPGIEEVGIFDGDEHLHFQELKKLEAEGTNILPNLRVLQTTPRGALWCLSLEKPQLEVMVLGKGMYNPNGHNDQLAVLVRQKFPALRVLDLPETFEHSLILAYIQPRSFPVLEELYNVYLGPITRAADLEKLYRDYISHFSHPHLRILTCHLRSRGRRVRHEEVTQIITWIRSGCPSLQHLELSDGNERNRRFKCTFDSEGKPDIRLMVGGSMMESQLPSSRRLVSPFC</sequence>